<reference evidence="1 2" key="1">
    <citation type="submission" date="2019-07" db="EMBL/GenBank/DDBJ databases">
        <title>Rapid identification of Enteric Bacteria from Whole Genome Sequences (WGS) using Average Nucleotide Identity (ANI).</title>
        <authorList>
            <person name="Lane C."/>
        </authorList>
    </citation>
    <scope>NUCLEOTIDE SEQUENCE [LARGE SCALE GENOMIC DNA]</scope>
    <source>
        <strain evidence="1 2">D2411</strain>
    </source>
</reference>
<dbReference type="Gene3D" id="1.20.5.340">
    <property type="match status" value="1"/>
</dbReference>
<comment type="caution">
    <text evidence="1">The sequence shown here is derived from an EMBL/GenBank/DDBJ whole genome shotgun (WGS) entry which is preliminary data.</text>
</comment>
<dbReference type="EMBL" id="VOAP01000003">
    <property type="protein sequence ID" value="TWO22625.1"/>
    <property type="molecule type" value="Genomic_DNA"/>
</dbReference>
<dbReference type="Proteomes" id="UP000321812">
    <property type="component" value="Unassembled WGS sequence"/>
</dbReference>
<dbReference type="RefSeq" id="WP_147496874.1">
    <property type="nucleotide sequence ID" value="NZ_VOAP01000003.1"/>
</dbReference>
<accession>A0A562XKY7</accession>
<evidence type="ECO:0000313" key="1">
    <source>
        <dbReference type="EMBL" id="TWO22625.1"/>
    </source>
</evidence>
<name>A0A562XKY7_CAMHY</name>
<proteinExistence type="predicted"/>
<protein>
    <submittedName>
        <fullName evidence="1">Uncharacterized protein</fullName>
    </submittedName>
</protein>
<gene>
    <name evidence="1" type="ORF">YZ82_01535</name>
</gene>
<dbReference type="AlphaFoldDB" id="A0A562XKY7"/>
<sequence length="563" mass="63467">MAIMSLNTNPQPDIGSGGHVVDPTIQTKDIVVLKTEDSANLKIVANNIDTIDRVAGSLLPIKNVSSELQSIKAVLAIDDKLDSVLAMRSSIKRLIPISEELNLLANSIDGIVKAAENSDTLIELGKSVEELRFLYEMREHIISVNNIKDKLLDIVNTMSSLKEVEANLGDINLVALHMLAVEIVAQNLELLGFFNNHTELFEKTVEMYPALQEFLKYVDIAQELVSIVTNLPETLEQFKGDMNNLANGMTDKFKALADDRLEQMERAYDKFMSESLRLRESILDVDKALTDFKLKSMEEYTVLREGIARFKEDLAKSGEQIEGDINEVEKRTTKKISYVELNLSNAIETVKKDNAEFKLEIVKQLKDQENKDETSFKELENSLNSKISTNRDLITNLKDYVNEVKEGFDIRVDNTKDNFENRFGVLTKNMGDFTIEINNKVIDIKEQILDKLMKDGANGLDLATLIAEVKIQLNTDVELLKESTQRFENTITTNTESIDTLKTNVASNKNDITTITATLNSFKNTTEEFKNNITNTLTTVQEDIRQLKAKPISVVQESSWEVI</sequence>
<evidence type="ECO:0000313" key="2">
    <source>
        <dbReference type="Proteomes" id="UP000321812"/>
    </source>
</evidence>
<organism evidence="1 2">
    <name type="scientific">Campylobacter hyointestinalis</name>
    <dbReference type="NCBI Taxonomy" id="198"/>
    <lineage>
        <taxon>Bacteria</taxon>
        <taxon>Pseudomonadati</taxon>
        <taxon>Campylobacterota</taxon>
        <taxon>Epsilonproteobacteria</taxon>
        <taxon>Campylobacterales</taxon>
        <taxon>Campylobacteraceae</taxon>
        <taxon>Campylobacter</taxon>
    </lineage>
</organism>